<dbReference type="EMBL" id="MU006333">
    <property type="protein sequence ID" value="KAF2846645.1"/>
    <property type="molecule type" value="Genomic_DNA"/>
</dbReference>
<dbReference type="OrthoDB" id="62952at2759"/>
<evidence type="ECO:0008006" key="3">
    <source>
        <dbReference type="Google" id="ProtNLM"/>
    </source>
</evidence>
<sequence length="314" mass="35879">MLPNYSHLLALPGELRNQIVDYAFQREPGTAPPCLKVSPLAFATTCRQLYQEYHAVAQAATVHTINWSSAQDLQAKTARLPIASRSRIRKLQIVLPESFDGLYNTHARRTRLKSFGLCNAGLTSVEELYVRYRPEHRENGVGLVGRETLMLVIWSLLWEPGTGNLTKICAVHDGTQPYLCATLLHANFRNFGPSRRSNCWKLIPDFEGGKLHFWGERRKNMDPRHVTLRMGYSFREAEEHIAVREQLLERKYADVVTARRRDCKYIEPVHELPNDALKREVAMLKLIFRTPGDESLNLTTHAEAIRAMSNACNE</sequence>
<organism evidence="1 2">
    <name type="scientific">Plenodomus tracheiphilus IPT5</name>
    <dbReference type="NCBI Taxonomy" id="1408161"/>
    <lineage>
        <taxon>Eukaryota</taxon>
        <taxon>Fungi</taxon>
        <taxon>Dikarya</taxon>
        <taxon>Ascomycota</taxon>
        <taxon>Pezizomycotina</taxon>
        <taxon>Dothideomycetes</taxon>
        <taxon>Pleosporomycetidae</taxon>
        <taxon>Pleosporales</taxon>
        <taxon>Pleosporineae</taxon>
        <taxon>Leptosphaeriaceae</taxon>
        <taxon>Plenodomus</taxon>
    </lineage>
</organism>
<reference evidence="1" key="1">
    <citation type="submission" date="2020-01" db="EMBL/GenBank/DDBJ databases">
        <authorList>
            <consortium name="DOE Joint Genome Institute"/>
            <person name="Haridas S."/>
            <person name="Albert R."/>
            <person name="Binder M."/>
            <person name="Bloem J."/>
            <person name="Labutti K."/>
            <person name="Salamov A."/>
            <person name="Andreopoulos B."/>
            <person name="Baker S.E."/>
            <person name="Barry K."/>
            <person name="Bills G."/>
            <person name="Bluhm B.H."/>
            <person name="Cannon C."/>
            <person name="Castanera R."/>
            <person name="Culley D.E."/>
            <person name="Daum C."/>
            <person name="Ezra D."/>
            <person name="Gonzalez J.B."/>
            <person name="Henrissat B."/>
            <person name="Kuo A."/>
            <person name="Liang C."/>
            <person name="Lipzen A."/>
            <person name="Lutzoni F."/>
            <person name="Magnuson J."/>
            <person name="Mondo S."/>
            <person name="Nolan M."/>
            <person name="Ohm R."/>
            <person name="Pangilinan J."/>
            <person name="Park H.-J."/>
            <person name="Ramirez L."/>
            <person name="Alfaro M."/>
            <person name="Sun H."/>
            <person name="Tritt A."/>
            <person name="Yoshinaga Y."/>
            <person name="Zwiers L.-H."/>
            <person name="Turgeon B.G."/>
            <person name="Goodwin S.B."/>
            <person name="Spatafora J.W."/>
            <person name="Crous P.W."/>
            <person name="Grigoriev I.V."/>
        </authorList>
    </citation>
    <scope>NUCLEOTIDE SEQUENCE</scope>
    <source>
        <strain evidence="1">IPT5</strain>
    </source>
</reference>
<evidence type="ECO:0000313" key="1">
    <source>
        <dbReference type="EMBL" id="KAF2846645.1"/>
    </source>
</evidence>
<name>A0A6A7AWV9_9PLEO</name>
<gene>
    <name evidence="1" type="ORF">T440DRAFT_224947</name>
</gene>
<protein>
    <recommendedName>
        <fullName evidence="3">F-box domain-containing protein</fullName>
    </recommendedName>
</protein>
<dbReference type="Proteomes" id="UP000799423">
    <property type="component" value="Unassembled WGS sequence"/>
</dbReference>
<keyword evidence="2" id="KW-1185">Reference proteome</keyword>
<proteinExistence type="predicted"/>
<evidence type="ECO:0000313" key="2">
    <source>
        <dbReference type="Proteomes" id="UP000799423"/>
    </source>
</evidence>
<dbReference type="AlphaFoldDB" id="A0A6A7AWV9"/>
<accession>A0A6A7AWV9</accession>